<reference evidence="1" key="1">
    <citation type="submission" date="2020-03" db="EMBL/GenBank/DDBJ databases">
        <title>Transcriptomic Profiling of the Digestive Tract of the Rat Flea, Xenopsylla cheopis, Following Blood Feeding and Infection with Yersinia pestis.</title>
        <authorList>
            <person name="Bland D.M."/>
            <person name="Martens C.A."/>
            <person name="Virtaneva K."/>
            <person name="Kanakabandi K."/>
            <person name="Long D."/>
            <person name="Rosenke R."/>
            <person name="Saturday G.A."/>
            <person name="Hoyt F.H."/>
            <person name="Bruno D.P."/>
            <person name="Ribeiro J.M.C."/>
            <person name="Hinnebusch J."/>
        </authorList>
    </citation>
    <scope>NUCLEOTIDE SEQUENCE</scope>
</reference>
<dbReference type="PANTHER" id="PTHR33053:SF24">
    <property type="entry name" value="TRANSPOSASE DOMAIN-CONTAINING PROTEIN"/>
    <property type="match status" value="1"/>
</dbReference>
<name>A0A6M2DPH5_XENCH</name>
<accession>A0A6M2DPH5</accession>
<evidence type="ECO:0000313" key="1">
    <source>
        <dbReference type="EMBL" id="NOV48215.1"/>
    </source>
</evidence>
<dbReference type="EMBL" id="GIIL01004489">
    <property type="protein sequence ID" value="NOV48215.1"/>
    <property type="molecule type" value="Transcribed_RNA"/>
</dbReference>
<protein>
    <submittedName>
        <fullName evidence="1">Putative enspm-4 hm</fullName>
    </submittedName>
</protein>
<proteinExistence type="predicted"/>
<organism evidence="1">
    <name type="scientific">Xenopsylla cheopis</name>
    <name type="common">Oriental rat flea</name>
    <name type="synonym">Pulex cheopis</name>
    <dbReference type="NCBI Taxonomy" id="163159"/>
    <lineage>
        <taxon>Eukaryota</taxon>
        <taxon>Metazoa</taxon>
        <taxon>Ecdysozoa</taxon>
        <taxon>Arthropoda</taxon>
        <taxon>Hexapoda</taxon>
        <taxon>Insecta</taxon>
        <taxon>Pterygota</taxon>
        <taxon>Neoptera</taxon>
        <taxon>Endopterygota</taxon>
        <taxon>Siphonaptera</taxon>
        <taxon>Pulicidae</taxon>
        <taxon>Xenopsyllinae</taxon>
        <taxon>Xenopsylla</taxon>
    </lineage>
</organism>
<dbReference type="PANTHER" id="PTHR33053">
    <property type="entry name" value="PROTEIN, PUTATIVE-RELATED"/>
    <property type="match status" value="1"/>
</dbReference>
<sequence length="688" mass="78570">MELSKKGQRCRIKRELARFDTTSCNFQSFPGPGHIETNVEANAFDKFTSISNPHPINTLAPTQQQLDSNFEIDDDFQNLMNEPPLSDEEHKVADIINNNDNLIQSLRNWAITYRISLIAITALLSILKNHPCFKLPGDARTLLKTPINIMTRIVDPGSYSHIGSKLNLQRILETVSESVTEVLLLFNIDGLPLFSSSSNEFWPILGSIFNIPSLKSLVFPIGIYFGKTKPYSCSVYLQEFVAEVTSLIKSGLDVSGKIMKVGIKGFICDAPAKSFLLGIKGHTGYYSCTKCKQSGVFLQNRVTFPECDAAPRTHEEFVKMLDEDFHIANSPLIDIPGIDFIKNFPLDYMHLVCLGVMRTLIYLWKFGPPSVKLSSKLIDDLSVDLIDLGQHMPLEFNRKPRSLNDIRRWKATECRQFLLYLGPVVLYKLRLNYAEYYRNFLSLSVSINILLSPENCLKFNDYAKDLLKYFVKSFSCLYGSHLVTHNLHGLTHISDDVYEFGPLDSCSAFPFENFLQVFKQNIRKGDKPLQQIIKRFGERLNTNFWSKNVYDASPSTYPRFCNPHFSRSKLLTDSDQSKQFQTVEFDSFKLTITHPNCYCCLNDGSIIEIKNIVFCRSLKCMVLICQEFSEIKNFFEPPLLESSNIGIYVIKKNFNLIKKKVADVVGKVILFPYQNDYVAMKMLHSFSK</sequence>
<dbReference type="AlphaFoldDB" id="A0A6M2DPH5"/>